<accession>A0A9N8DXA7</accession>
<dbReference type="EMBL" id="CAICTM010000341">
    <property type="protein sequence ID" value="CAB9508325.1"/>
    <property type="molecule type" value="Genomic_DNA"/>
</dbReference>
<feature type="transmembrane region" description="Helical" evidence="1">
    <location>
        <begin position="127"/>
        <end position="145"/>
    </location>
</feature>
<protein>
    <submittedName>
        <fullName evidence="2">EamA-like transporter family</fullName>
    </submittedName>
</protein>
<feature type="transmembrane region" description="Helical" evidence="1">
    <location>
        <begin position="36"/>
        <end position="56"/>
    </location>
</feature>
<name>A0A9N8DXA7_9STRA</name>
<feature type="transmembrane region" description="Helical" evidence="1">
    <location>
        <begin position="312"/>
        <end position="330"/>
    </location>
</feature>
<keyword evidence="1" id="KW-1133">Transmembrane helix</keyword>
<feature type="transmembrane region" description="Helical" evidence="1">
    <location>
        <begin position="245"/>
        <end position="263"/>
    </location>
</feature>
<keyword evidence="1" id="KW-0812">Transmembrane</keyword>
<feature type="transmembrane region" description="Helical" evidence="1">
    <location>
        <begin position="102"/>
        <end position="120"/>
    </location>
</feature>
<dbReference type="InterPro" id="IPR037185">
    <property type="entry name" value="EmrE-like"/>
</dbReference>
<sequence>MTATQSIHAALILANAIFGLGSIVGALGISQDTNPLSFTFVREICSGGILWALSALCSNSNQKTLPELSQLRSFWKLGFLLFLNQAGYIVGILLAGPVTGSIWQPSAPIITVAISMIGGLEPWNARRVMGVMVAFGGCAAMVILSDRASDDTHGGTLNFWLGNALFLMNCTATAFYILSSKPVLLNYPALTVTAWSYLLASVFMLIAALSSASVPSIDTLICPACSLQEGTFPTITIPRATFPALTYYILFQSVASWGLILWANQYATGTLVVGYSVTQPISSIFFTTLFLFTHLVQSCQSNEEGPCLSEPGFGTFCGMAGVACGLALVVRTEPTAKLEDGTKPTTKVEDDDTIETPLTASVDYGSLNLFMETKKRPNLLVDDELSGLLVVSKNQGDDL</sequence>
<feature type="transmembrane region" description="Helical" evidence="1">
    <location>
        <begin position="157"/>
        <end position="178"/>
    </location>
</feature>
<proteinExistence type="predicted"/>
<evidence type="ECO:0000313" key="3">
    <source>
        <dbReference type="Proteomes" id="UP001153069"/>
    </source>
</evidence>
<reference evidence="2" key="1">
    <citation type="submission" date="2020-06" db="EMBL/GenBank/DDBJ databases">
        <authorList>
            <consortium name="Plant Systems Biology data submission"/>
        </authorList>
    </citation>
    <scope>NUCLEOTIDE SEQUENCE</scope>
    <source>
        <strain evidence="2">D6</strain>
    </source>
</reference>
<feature type="transmembrane region" description="Helical" evidence="1">
    <location>
        <begin position="190"/>
        <end position="210"/>
    </location>
</feature>
<keyword evidence="3" id="KW-1185">Reference proteome</keyword>
<comment type="caution">
    <text evidence="2">The sequence shown here is derived from an EMBL/GenBank/DDBJ whole genome shotgun (WGS) entry which is preliminary data.</text>
</comment>
<dbReference type="Proteomes" id="UP001153069">
    <property type="component" value="Unassembled WGS sequence"/>
</dbReference>
<evidence type="ECO:0000256" key="1">
    <source>
        <dbReference type="SAM" id="Phobius"/>
    </source>
</evidence>
<feature type="transmembrane region" description="Helical" evidence="1">
    <location>
        <begin position="77"/>
        <end position="96"/>
    </location>
</feature>
<dbReference type="OrthoDB" id="199713at2759"/>
<feature type="transmembrane region" description="Helical" evidence="1">
    <location>
        <begin position="7"/>
        <end position="30"/>
    </location>
</feature>
<organism evidence="2 3">
    <name type="scientific">Seminavis robusta</name>
    <dbReference type="NCBI Taxonomy" id="568900"/>
    <lineage>
        <taxon>Eukaryota</taxon>
        <taxon>Sar</taxon>
        <taxon>Stramenopiles</taxon>
        <taxon>Ochrophyta</taxon>
        <taxon>Bacillariophyta</taxon>
        <taxon>Bacillariophyceae</taxon>
        <taxon>Bacillariophycidae</taxon>
        <taxon>Naviculales</taxon>
        <taxon>Naviculaceae</taxon>
        <taxon>Seminavis</taxon>
    </lineage>
</organism>
<evidence type="ECO:0000313" key="2">
    <source>
        <dbReference type="EMBL" id="CAB9508325.1"/>
    </source>
</evidence>
<gene>
    <name evidence="2" type="ORF">SEMRO_342_G121850.1</name>
</gene>
<feature type="transmembrane region" description="Helical" evidence="1">
    <location>
        <begin position="270"/>
        <end position="292"/>
    </location>
</feature>
<keyword evidence="1" id="KW-0472">Membrane</keyword>
<dbReference type="SUPFAM" id="SSF103481">
    <property type="entry name" value="Multidrug resistance efflux transporter EmrE"/>
    <property type="match status" value="1"/>
</dbReference>
<dbReference type="AlphaFoldDB" id="A0A9N8DXA7"/>